<dbReference type="SUPFAM" id="SSF54909">
    <property type="entry name" value="Dimeric alpha+beta barrel"/>
    <property type="match status" value="1"/>
</dbReference>
<dbReference type="PROSITE" id="PS51725">
    <property type="entry name" value="ABM"/>
    <property type="match status" value="1"/>
</dbReference>
<keyword evidence="2" id="KW-0503">Monooxygenase</keyword>
<dbReference type="GO" id="GO:0004497">
    <property type="term" value="F:monooxygenase activity"/>
    <property type="evidence" value="ECO:0007669"/>
    <property type="project" value="UniProtKB-KW"/>
</dbReference>
<dbReference type="RefSeq" id="WP_180727266.1">
    <property type="nucleotide sequence ID" value="NZ_AP023177.1"/>
</dbReference>
<keyword evidence="2" id="KW-0614">Plasmid</keyword>
<dbReference type="Proteomes" id="UP000510888">
    <property type="component" value="Plasmid PPGU16_p2"/>
</dbReference>
<dbReference type="InterPro" id="IPR011008">
    <property type="entry name" value="Dimeric_a/b-barrel"/>
</dbReference>
<reference evidence="2 3" key="1">
    <citation type="journal article" date="2020" name="Genes (Basel)">
        <title>Genomic Comparison of Insect Gut Symbionts from Divergent Burkholderia Subclades.</title>
        <authorList>
            <person name="Takeshita K."/>
            <person name="Kikuchi Y."/>
        </authorList>
    </citation>
    <scope>NUCLEOTIDE SEQUENCE [LARGE SCALE GENOMIC DNA]</scope>
    <source>
        <strain evidence="2 3">PGU16</strain>
        <plasmid evidence="2 3">PPGU16_p2</plasmid>
    </source>
</reference>
<evidence type="ECO:0000259" key="1">
    <source>
        <dbReference type="PROSITE" id="PS51725"/>
    </source>
</evidence>
<keyword evidence="2" id="KW-0560">Oxidoreductase</keyword>
<geneLocation type="plasmid" evidence="2 3">
    <name>PPGU16_p2</name>
</geneLocation>
<dbReference type="AlphaFoldDB" id="A0A7I8C2I6"/>
<dbReference type="KEGG" id="plad:PPGU16_81200"/>
<evidence type="ECO:0000313" key="2">
    <source>
        <dbReference type="EMBL" id="BCF95053.1"/>
    </source>
</evidence>
<dbReference type="Pfam" id="PF03992">
    <property type="entry name" value="ABM"/>
    <property type="match status" value="1"/>
</dbReference>
<accession>A0A7I8C2I6</accession>
<proteinExistence type="predicted"/>
<dbReference type="EMBL" id="AP023177">
    <property type="protein sequence ID" value="BCF95053.1"/>
    <property type="molecule type" value="Genomic_DNA"/>
</dbReference>
<dbReference type="Gene3D" id="3.30.70.100">
    <property type="match status" value="1"/>
</dbReference>
<dbReference type="InterPro" id="IPR007138">
    <property type="entry name" value="ABM_dom"/>
</dbReference>
<gene>
    <name evidence="2" type="ORF">PPGU16_81200</name>
</gene>
<feature type="domain" description="ABM" evidence="1">
    <location>
        <begin position="2"/>
        <end position="92"/>
    </location>
</feature>
<keyword evidence="3" id="KW-1185">Reference proteome</keyword>
<evidence type="ECO:0000313" key="3">
    <source>
        <dbReference type="Proteomes" id="UP000510888"/>
    </source>
</evidence>
<name>A0A7I8C2I6_9BURK</name>
<protein>
    <submittedName>
        <fullName evidence="2">Antibiotic biosynthesis monooxygenase</fullName>
    </submittedName>
</protein>
<organism evidence="2 3">
    <name type="scientific">Paraburkholderia largidicola</name>
    <dbReference type="NCBI Taxonomy" id="3014751"/>
    <lineage>
        <taxon>Bacteria</taxon>
        <taxon>Pseudomonadati</taxon>
        <taxon>Pseudomonadota</taxon>
        <taxon>Betaproteobacteria</taxon>
        <taxon>Burkholderiales</taxon>
        <taxon>Burkholderiaceae</taxon>
        <taxon>Paraburkholderia</taxon>
    </lineage>
</organism>
<sequence length="100" mass="11788">MVYEMAQIEVIRGKERDFEAGVSQALALFTRARGCRGVELHRQIEQPDRYILIVQWKTIEDHTVLFRESADFQEWRRLVGSFFVKPPIVEHFEVVLGPDR</sequence>